<evidence type="ECO:0000256" key="3">
    <source>
        <dbReference type="SAM" id="SignalP"/>
    </source>
</evidence>
<feature type="region of interest" description="Disordered" evidence="1">
    <location>
        <begin position="237"/>
        <end position="271"/>
    </location>
</feature>
<keyword evidence="2" id="KW-0812">Transmembrane</keyword>
<evidence type="ECO:0000256" key="2">
    <source>
        <dbReference type="SAM" id="Phobius"/>
    </source>
</evidence>
<protein>
    <submittedName>
        <fullName evidence="6">Uncharacterized protein LOC117670853</fullName>
    </submittedName>
</protein>
<dbReference type="GeneID" id="117670853"/>
<keyword evidence="2" id="KW-1133">Transmembrane helix</keyword>
<proteinExistence type="predicted"/>
<dbReference type="PROSITE" id="PS50835">
    <property type="entry name" value="IG_LIKE"/>
    <property type="match status" value="1"/>
</dbReference>
<accession>A0A6P9CFY9</accession>
<evidence type="ECO:0000313" key="6">
    <source>
        <dbReference type="RefSeq" id="XP_034282232.1"/>
    </source>
</evidence>
<dbReference type="Gene3D" id="2.60.40.10">
    <property type="entry name" value="Immunoglobulins"/>
    <property type="match status" value="1"/>
</dbReference>
<feature type="transmembrane region" description="Helical" evidence="2">
    <location>
        <begin position="179"/>
        <end position="197"/>
    </location>
</feature>
<gene>
    <name evidence="6" type="primary">LOC117670853</name>
</gene>
<keyword evidence="2" id="KW-0472">Membrane</keyword>
<dbReference type="InterPro" id="IPR007110">
    <property type="entry name" value="Ig-like_dom"/>
</dbReference>
<feature type="signal peptide" evidence="3">
    <location>
        <begin position="1"/>
        <end position="20"/>
    </location>
</feature>
<keyword evidence="5" id="KW-1185">Reference proteome</keyword>
<dbReference type="InterPro" id="IPR013783">
    <property type="entry name" value="Ig-like_fold"/>
</dbReference>
<organism evidence="5 6">
    <name type="scientific">Pantherophis guttatus</name>
    <name type="common">Corn snake</name>
    <name type="synonym">Elaphe guttata</name>
    <dbReference type="NCBI Taxonomy" id="94885"/>
    <lineage>
        <taxon>Eukaryota</taxon>
        <taxon>Metazoa</taxon>
        <taxon>Chordata</taxon>
        <taxon>Craniata</taxon>
        <taxon>Vertebrata</taxon>
        <taxon>Euteleostomi</taxon>
        <taxon>Lepidosauria</taxon>
        <taxon>Squamata</taxon>
        <taxon>Bifurcata</taxon>
        <taxon>Unidentata</taxon>
        <taxon>Episquamata</taxon>
        <taxon>Toxicofera</taxon>
        <taxon>Serpentes</taxon>
        <taxon>Colubroidea</taxon>
        <taxon>Colubridae</taxon>
        <taxon>Colubrinae</taxon>
        <taxon>Pantherophis</taxon>
    </lineage>
</organism>
<evidence type="ECO:0000313" key="5">
    <source>
        <dbReference type="Proteomes" id="UP001652622"/>
    </source>
</evidence>
<keyword evidence="3" id="KW-0732">Signal</keyword>
<feature type="domain" description="Ig-like" evidence="4">
    <location>
        <begin position="63"/>
        <end position="156"/>
    </location>
</feature>
<dbReference type="InParanoid" id="A0A6P9CFY9"/>
<sequence>MWLLWIVALFRLAAFQGVEHDSKEGTKRALQEFQDGLTWNKTVLENETSTTWRSTWVFNTTAPPLTMQTSTDYKARRLTAPTIIVRAENGTCRALLRCAVPEEEAGNLNFTWLQVNGSVVLSTAQTLNITQKPQQGTPDYVCIVRSQADERSSVVSLKQHCQDPPITSKYLSASFYAKYIVPLLIVLVILLVLFLMYRRKRGREIHSSMESINESSDSDNEVGPSVEQMAEVSFLPEGVKPLPQNNTSNAEAAVSNQEKASDTPKQLPTQA</sequence>
<evidence type="ECO:0000259" key="4">
    <source>
        <dbReference type="PROSITE" id="PS50835"/>
    </source>
</evidence>
<name>A0A6P9CFY9_PANGU</name>
<dbReference type="KEGG" id="pgut:117670853"/>
<dbReference type="Proteomes" id="UP001652622">
    <property type="component" value="Unplaced"/>
</dbReference>
<reference evidence="6" key="1">
    <citation type="submission" date="2025-08" db="UniProtKB">
        <authorList>
            <consortium name="RefSeq"/>
        </authorList>
    </citation>
    <scope>IDENTIFICATION</scope>
    <source>
        <tissue evidence="6">Blood</tissue>
    </source>
</reference>
<feature type="compositionally biased region" description="Polar residues" evidence="1">
    <location>
        <begin position="243"/>
        <end position="271"/>
    </location>
</feature>
<dbReference type="OMA" id="GVEHDSK"/>
<dbReference type="AlphaFoldDB" id="A0A6P9CFY9"/>
<evidence type="ECO:0000256" key="1">
    <source>
        <dbReference type="SAM" id="MobiDB-lite"/>
    </source>
</evidence>
<dbReference type="RefSeq" id="XP_034282232.1">
    <property type="nucleotide sequence ID" value="XM_034426341.2"/>
</dbReference>
<feature type="chain" id="PRO_5027715334" evidence="3">
    <location>
        <begin position="21"/>
        <end position="271"/>
    </location>
</feature>